<evidence type="ECO:0000256" key="1">
    <source>
        <dbReference type="ARBA" id="ARBA00004300"/>
    </source>
</evidence>
<feature type="domain" description="Up-regulated during septation protein 1" evidence="8">
    <location>
        <begin position="69"/>
        <end position="201"/>
    </location>
</feature>
<feature type="compositionally biased region" description="Low complexity" evidence="7">
    <location>
        <begin position="569"/>
        <end position="589"/>
    </location>
</feature>
<feature type="region of interest" description="Disordered" evidence="7">
    <location>
        <begin position="1"/>
        <end position="22"/>
    </location>
</feature>
<evidence type="ECO:0000256" key="4">
    <source>
        <dbReference type="ARBA" id="ARBA00023054"/>
    </source>
</evidence>
<organism evidence="10 11">
    <name type="scientific">Sarocladium strictum</name>
    <name type="common">Black bundle disease fungus</name>
    <name type="synonym">Acremonium strictum</name>
    <dbReference type="NCBI Taxonomy" id="5046"/>
    <lineage>
        <taxon>Eukaryota</taxon>
        <taxon>Fungi</taxon>
        <taxon>Dikarya</taxon>
        <taxon>Ascomycota</taxon>
        <taxon>Pezizomycotina</taxon>
        <taxon>Sordariomycetes</taxon>
        <taxon>Hypocreomycetidae</taxon>
        <taxon>Hypocreales</taxon>
        <taxon>Sarocladiaceae</taxon>
        <taxon>Sarocladium</taxon>
    </lineage>
</organism>
<feature type="region of interest" description="Disordered" evidence="7">
    <location>
        <begin position="448"/>
        <end position="480"/>
    </location>
</feature>
<gene>
    <name evidence="10" type="ORF">NLU13_6301</name>
</gene>
<feature type="region of interest" description="Disordered" evidence="7">
    <location>
        <begin position="129"/>
        <end position="161"/>
    </location>
</feature>
<feature type="compositionally biased region" description="Acidic residues" evidence="7">
    <location>
        <begin position="410"/>
        <end position="424"/>
    </location>
</feature>
<dbReference type="InterPro" id="IPR029191">
    <property type="entry name" value="Uds1"/>
</dbReference>
<name>A0AA39L757_SARSR</name>
<evidence type="ECO:0000259" key="8">
    <source>
        <dbReference type="Pfam" id="PF15456"/>
    </source>
</evidence>
<feature type="coiled-coil region" evidence="6">
    <location>
        <begin position="268"/>
        <end position="309"/>
    </location>
</feature>
<evidence type="ECO:0000256" key="2">
    <source>
        <dbReference type="ARBA" id="ARBA00009316"/>
    </source>
</evidence>
<feature type="region of interest" description="Disordered" evidence="7">
    <location>
        <begin position="708"/>
        <end position="799"/>
    </location>
</feature>
<evidence type="ECO:0008006" key="12">
    <source>
        <dbReference type="Google" id="ProtNLM"/>
    </source>
</evidence>
<comment type="similarity">
    <text evidence="2">Belongs to the ODF2 family.</text>
</comment>
<accession>A0AA39L757</accession>
<dbReference type="InterPro" id="IPR056703">
    <property type="entry name" value="DUF7801"/>
</dbReference>
<dbReference type="EMBL" id="JAPDFR010000005">
    <property type="protein sequence ID" value="KAK0386465.1"/>
    <property type="molecule type" value="Genomic_DNA"/>
</dbReference>
<feature type="compositionally biased region" description="Basic and acidic residues" evidence="7">
    <location>
        <begin position="708"/>
        <end position="733"/>
    </location>
</feature>
<keyword evidence="5" id="KW-0206">Cytoskeleton</keyword>
<proteinExistence type="inferred from homology"/>
<dbReference type="AlphaFoldDB" id="A0AA39L757"/>
<evidence type="ECO:0000313" key="10">
    <source>
        <dbReference type="EMBL" id="KAK0386465.1"/>
    </source>
</evidence>
<dbReference type="Gene3D" id="1.10.287.1490">
    <property type="match status" value="1"/>
</dbReference>
<evidence type="ECO:0000256" key="7">
    <source>
        <dbReference type="SAM" id="MobiDB-lite"/>
    </source>
</evidence>
<dbReference type="PANTHER" id="PTHR23162:SF10">
    <property type="entry name" value="FI13205P"/>
    <property type="match status" value="1"/>
</dbReference>
<feature type="region of interest" description="Disordered" evidence="7">
    <location>
        <begin position="673"/>
        <end position="692"/>
    </location>
</feature>
<comment type="subcellular location">
    <subcellularLocation>
        <location evidence="1">Cytoplasm</location>
        <location evidence="1">Cytoskeleton</location>
        <location evidence="1">Microtubule organizing center</location>
        <location evidence="1">Centrosome</location>
    </subcellularLocation>
</comment>
<evidence type="ECO:0000256" key="3">
    <source>
        <dbReference type="ARBA" id="ARBA00022490"/>
    </source>
</evidence>
<keyword evidence="3" id="KW-0963">Cytoplasm</keyword>
<feature type="compositionally biased region" description="Basic and acidic residues" evidence="7">
    <location>
        <begin position="458"/>
        <end position="480"/>
    </location>
</feature>
<feature type="compositionally biased region" description="Polar residues" evidence="7">
    <location>
        <begin position="143"/>
        <end position="152"/>
    </location>
</feature>
<sequence>MLGYSNTRDSMSQYGDSLSTPSGYGKAAMEGYRKDILNGFEKEAPRLNPLNPERPESSALVDLKDPIQVHLLTETALTDSKRYTILSQEEVDDLKKQCQYINQRIQSVRQNLAIQSKYRDAAISMARLYSSGRSDSPSKRPSLRSNRSSGGEQQVREAELERQTCERKCEELATELFGLEKRIMEPQKRLLEHTAGILQLTHKAPARKDGAQAQPGQIVNGMPGSPESMYTSREYDQDSFETYFEDSGFQHFDRGKPVETSPLEIPIKSPIREQQNQLREEVERAREENNNLLASVAEMERKFESLNMAVRETIIKFNPEVNGDYEEPPYRSPEQNTRPGELLNWHMDYLQSGLVAIQAEQEAAGQPQGHDPATEAVLMNLWQTIQSGLAGMRERREERRRARADKGLGDDEEMSDDEGFDTEEPFTLTGFETRIRWLHRQTTTLKDQKSVLKRQIKQQRELNSKSDAEKDEELERKQQEVEESRLLVHRAEKDATDAQRMLSEALEDLEQARAAAAEGAELRTRAADADAMEAELKQALRDLKAAKAGEQKLATLDADIATLRAQLEEATAEQQAAEAAQQDLQAQLESKSQALKAKEDEADQMGMTIAELKTEVTLARAELDGAYGTRAERAADVAAKQSSEETARLREQVTTLKHELSETVKELEEITKETIGAEREKGELEGRLDDAIHEREIAEGEIQALRERMEQEAQKMREQVSKLKEELDGERLKAGSGSGRGGAGASMLSEQFRATMREERKKFQEDIREERAKNRRLEEELAKLRRAQGPGRSPLSPRT</sequence>
<dbReference type="InterPro" id="IPR026099">
    <property type="entry name" value="Odf2-rel"/>
</dbReference>
<feature type="compositionally biased region" description="Basic and acidic residues" evidence="7">
    <location>
        <begin position="755"/>
        <end position="783"/>
    </location>
</feature>
<feature type="domain" description="DUF7801" evidence="9">
    <location>
        <begin position="589"/>
        <end position="648"/>
    </location>
</feature>
<evidence type="ECO:0000313" key="11">
    <source>
        <dbReference type="Proteomes" id="UP001175261"/>
    </source>
</evidence>
<protein>
    <recommendedName>
        <fullName evidence="12">Up-regulated during septation protein 1 domain-containing protein</fullName>
    </recommendedName>
</protein>
<dbReference type="PANTHER" id="PTHR23162">
    <property type="entry name" value="OUTER DENSE FIBER OF SPERM TAILS 2"/>
    <property type="match status" value="1"/>
</dbReference>
<feature type="compositionally biased region" description="Basic and acidic residues" evidence="7">
    <location>
        <begin position="392"/>
        <end position="409"/>
    </location>
</feature>
<evidence type="ECO:0000256" key="6">
    <source>
        <dbReference type="SAM" id="Coils"/>
    </source>
</evidence>
<keyword evidence="11" id="KW-1185">Reference proteome</keyword>
<feature type="region of interest" description="Disordered" evidence="7">
    <location>
        <begin position="390"/>
        <end position="424"/>
    </location>
</feature>
<feature type="region of interest" description="Disordered" evidence="7">
    <location>
        <begin position="205"/>
        <end position="224"/>
    </location>
</feature>
<evidence type="ECO:0000256" key="5">
    <source>
        <dbReference type="ARBA" id="ARBA00023212"/>
    </source>
</evidence>
<keyword evidence="4 6" id="KW-0175">Coiled coil</keyword>
<evidence type="ECO:0000259" key="9">
    <source>
        <dbReference type="Pfam" id="PF25078"/>
    </source>
</evidence>
<comment type="caution">
    <text evidence="10">The sequence shown here is derived from an EMBL/GenBank/DDBJ whole genome shotgun (WGS) entry which is preliminary data.</text>
</comment>
<dbReference type="Pfam" id="PF15456">
    <property type="entry name" value="Uds1"/>
    <property type="match status" value="1"/>
</dbReference>
<feature type="region of interest" description="Disordered" evidence="7">
    <location>
        <begin position="569"/>
        <end position="602"/>
    </location>
</feature>
<dbReference type="Proteomes" id="UP001175261">
    <property type="component" value="Unassembled WGS sequence"/>
</dbReference>
<dbReference type="Pfam" id="PF25078">
    <property type="entry name" value="DUF7801"/>
    <property type="match status" value="1"/>
</dbReference>
<reference evidence="10" key="1">
    <citation type="submission" date="2022-10" db="EMBL/GenBank/DDBJ databases">
        <title>Determination and structural analysis of whole genome sequence of Sarocladium strictum F4-1.</title>
        <authorList>
            <person name="Hu L."/>
            <person name="Jiang Y."/>
        </authorList>
    </citation>
    <scope>NUCLEOTIDE SEQUENCE</scope>
    <source>
        <strain evidence="10">F4-1</strain>
    </source>
</reference>